<dbReference type="PANTHER" id="PTHR38432:SF1">
    <property type="entry name" value="TELA-LIKE PROTEIN SAOUHSC_01408"/>
    <property type="match status" value="1"/>
</dbReference>
<comment type="caution">
    <text evidence="2">The sequence shown here is derived from an EMBL/GenBank/DDBJ whole genome shotgun (WGS) entry which is preliminary data.</text>
</comment>
<comment type="similarity">
    <text evidence="1">Belongs to the TelA family.</text>
</comment>
<dbReference type="AlphaFoldDB" id="A0A413RRD0"/>
<dbReference type="InterPro" id="IPR008863">
    <property type="entry name" value="Toxic_anion-R_TelA"/>
</dbReference>
<evidence type="ECO:0000256" key="1">
    <source>
        <dbReference type="ARBA" id="ARBA00005541"/>
    </source>
</evidence>
<proteinExistence type="inferred from homology"/>
<dbReference type="Proteomes" id="UP000283374">
    <property type="component" value="Unassembled WGS sequence"/>
</dbReference>
<sequence>RAQTTTIAALRTAVIVSQALSRQKLVLDQITALNTVTSNLIESTSVQLRQQGAAINQQASESTIDVAKLQVAFDNVFATMDALDTFRAQSVDSMAQTVTALEGQIERAQPYLERTRAREGNAS</sequence>
<dbReference type="PANTHER" id="PTHR38432">
    <property type="entry name" value="TELA-LIKE PROTEIN SAOUHSC_01408"/>
    <property type="match status" value="1"/>
</dbReference>
<dbReference type="EMBL" id="QWKP01000044">
    <property type="protein sequence ID" value="RHA44559.1"/>
    <property type="molecule type" value="Genomic_DNA"/>
</dbReference>
<evidence type="ECO:0000313" key="3">
    <source>
        <dbReference type="Proteomes" id="UP000283374"/>
    </source>
</evidence>
<keyword evidence="3" id="KW-1185">Reference proteome</keyword>
<reference evidence="2 3" key="1">
    <citation type="submission" date="2018-08" db="EMBL/GenBank/DDBJ databases">
        <title>Cellulomonas rhizosphaerae sp. nov., a novel actinomycete isolated from soil.</title>
        <authorList>
            <person name="Tian Y."/>
        </authorList>
    </citation>
    <scope>NUCLEOTIDE SEQUENCE [LARGE SCALE GENOMIC DNA]</scope>
    <source>
        <strain evidence="2 3">NEAU-TCZ24</strain>
    </source>
</reference>
<dbReference type="RefSeq" id="WP_199721436.1">
    <property type="nucleotide sequence ID" value="NZ_QWKP01000044.1"/>
</dbReference>
<evidence type="ECO:0000313" key="2">
    <source>
        <dbReference type="EMBL" id="RHA44559.1"/>
    </source>
</evidence>
<gene>
    <name evidence="2" type="ORF">D1825_00580</name>
</gene>
<dbReference type="Pfam" id="PF05816">
    <property type="entry name" value="TelA"/>
    <property type="match status" value="1"/>
</dbReference>
<name>A0A413RRD0_9CELL</name>
<feature type="non-terminal residue" evidence="2">
    <location>
        <position position="1"/>
    </location>
</feature>
<accession>A0A413RRD0</accession>
<protein>
    <submittedName>
        <fullName evidence="2">Toxic anion resistance protein</fullName>
    </submittedName>
</protein>
<organism evidence="2 3">
    <name type="scientific">Cellulomonas rhizosphaerae</name>
    <dbReference type="NCBI Taxonomy" id="2293719"/>
    <lineage>
        <taxon>Bacteria</taxon>
        <taxon>Bacillati</taxon>
        <taxon>Actinomycetota</taxon>
        <taxon>Actinomycetes</taxon>
        <taxon>Micrococcales</taxon>
        <taxon>Cellulomonadaceae</taxon>
        <taxon>Cellulomonas</taxon>
    </lineage>
</organism>